<dbReference type="PROSITE" id="PS51084">
    <property type="entry name" value="HIT_2"/>
    <property type="match status" value="1"/>
</dbReference>
<feature type="domain" description="HIT" evidence="4">
    <location>
        <begin position="80"/>
        <end position="159"/>
    </location>
</feature>
<dbReference type="InterPro" id="IPR019808">
    <property type="entry name" value="Histidine_triad_CS"/>
</dbReference>
<name>A0A0G0LS62_9BACT</name>
<dbReference type="InterPro" id="IPR011146">
    <property type="entry name" value="HIT-like"/>
</dbReference>
<protein>
    <submittedName>
        <fullName evidence="5">Diadenosine tetraphosphate (Ap4A) hydrolaseHIT</fullName>
    </submittedName>
</protein>
<feature type="short sequence motif" description="Histidine triad motif" evidence="2 3">
    <location>
        <begin position="144"/>
        <end position="148"/>
    </location>
</feature>
<proteinExistence type="predicted"/>
<dbReference type="PANTHER" id="PTHR46648">
    <property type="entry name" value="HIT FAMILY PROTEIN 1"/>
    <property type="match status" value="1"/>
</dbReference>
<dbReference type="Gene3D" id="3.30.428.10">
    <property type="entry name" value="HIT-like"/>
    <property type="match status" value="1"/>
</dbReference>
<dbReference type="AlphaFoldDB" id="A0A0G0LS62"/>
<comment type="caution">
    <text evidence="5">The sequence shown here is derived from an EMBL/GenBank/DDBJ whole genome shotgun (WGS) entry which is preliminary data.</text>
</comment>
<dbReference type="SUPFAM" id="SSF54197">
    <property type="entry name" value="HIT-like"/>
    <property type="match status" value="1"/>
</dbReference>
<evidence type="ECO:0000259" key="4">
    <source>
        <dbReference type="PROSITE" id="PS51084"/>
    </source>
</evidence>
<evidence type="ECO:0000256" key="3">
    <source>
        <dbReference type="PROSITE-ProRule" id="PRU00464"/>
    </source>
</evidence>
<evidence type="ECO:0000256" key="1">
    <source>
        <dbReference type="PIRSR" id="PIRSR601310-1"/>
    </source>
</evidence>
<gene>
    <name evidence="5" type="ORF">UT19_C0006G0005</name>
</gene>
<reference evidence="5 6" key="1">
    <citation type="journal article" date="2015" name="Nature">
        <title>rRNA introns, odd ribosomes, and small enigmatic genomes across a large radiation of phyla.</title>
        <authorList>
            <person name="Brown C.T."/>
            <person name="Hug L.A."/>
            <person name="Thomas B.C."/>
            <person name="Sharon I."/>
            <person name="Castelle C.J."/>
            <person name="Singh A."/>
            <person name="Wilkins M.J."/>
            <person name="Williams K.H."/>
            <person name="Banfield J.F."/>
        </authorList>
    </citation>
    <scope>NUCLEOTIDE SEQUENCE [LARGE SCALE GENOMIC DNA]</scope>
</reference>
<accession>A0A0G0LS62</accession>
<dbReference type="AntiFam" id="ANF00013">
    <property type="entry name" value="tRNA translation"/>
</dbReference>
<dbReference type="EMBL" id="LBVW01000006">
    <property type="protein sequence ID" value="KKQ93877.1"/>
    <property type="molecule type" value="Genomic_DNA"/>
</dbReference>
<evidence type="ECO:0000313" key="6">
    <source>
        <dbReference type="Proteomes" id="UP000034932"/>
    </source>
</evidence>
<dbReference type="GO" id="GO:0016787">
    <property type="term" value="F:hydrolase activity"/>
    <property type="evidence" value="ECO:0007669"/>
    <property type="project" value="UniProtKB-KW"/>
</dbReference>
<evidence type="ECO:0000313" key="5">
    <source>
        <dbReference type="EMBL" id="KKQ93877.1"/>
    </source>
</evidence>
<dbReference type="PANTHER" id="PTHR46648:SF1">
    <property type="entry name" value="ADENOSINE 5'-MONOPHOSPHORAMIDASE HNT1"/>
    <property type="match status" value="1"/>
</dbReference>
<dbReference type="GO" id="GO:0009117">
    <property type="term" value="P:nucleotide metabolic process"/>
    <property type="evidence" value="ECO:0007669"/>
    <property type="project" value="TreeGrafter"/>
</dbReference>
<dbReference type="InterPro" id="IPR001310">
    <property type="entry name" value="Histidine_triad_HIT"/>
</dbReference>
<organism evidence="5 6">
    <name type="scientific">Candidatus Woesebacteria bacterium GW2011_GWB1_39_10b</name>
    <dbReference type="NCBI Taxonomy" id="1618573"/>
    <lineage>
        <taxon>Bacteria</taxon>
        <taxon>Candidatus Woeseibacteriota</taxon>
    </lineage>
</organism>
<feature type="active site" description="Tele-AMP-histidine intermediate" evidence="1">
    <location>
        <position position="146"/>
    </location>
</feature>
<keyword evidence="5" id="KW-0378">Hydrolase</keyword>
<dbReference type="PROSITE" id="PS00892">
    <property type="entry name" value="HIT_1"/>
    <property type="match status" value="1"/>
</dbReference>
<dbReference type="STRING" id="1618573.UT19_C0006G0005"/>
<dbReference type="Proteomes" id="UP000034932">
    <property type="component" value="Unassembled WGS sequence"/>
</dbReference>
<sequence length="185" mass="21337">MSNTGCGVVGSALGWGPRGRRFEPGHPDLYFMFNHDPKNYRCPLCAIRDGIEGDFPYSKQADIFFKDEFTTAIIASHWWPTNKGHVLIFPNEHVENIYDISDELLSRVHSFAKKVAIAMKELYRCGGITVRQNNEQPGDQDVWHFHLHVFPRYTGDSIDQTSGLRQLSEPEKRVPYSEKLKRYFS</sequence>
<dbReference type="InterPro" id="IPR036265">
    <property type="entry name" value="HIT-like_sf"/>
</dbReference>
<evidence type="ECO:0000256" key="2">
    <source>
        <dbReference type="PIRSR" id="PIRSR601310-3"/>
    </source>
</evidence>
<dbReference type="Pfam" id="PF01230">
    <property type="entry name" value="HIT"/>
    <property type="match status" value="1"/>
</dbReference>